<dbReference type="Gene3D" id="2.60.40.1080">
    <property type="match status" value="1"/>
</dbReference>
<keyword evidence="1" id="KW-0732">Signal</keyword>
<dbReference type="Gene3D" id="3.10.620.30">
    <property type="match status" value="1"/>
</dbReference>
<dbReference type="InterPro" id="IPR002931">
    <property type="entry name" value="Transglutaminase-like"/>
</dbReference>
<protein>
    <submittedName>
        <fullName evidence="3">Transglutaminase-like superfamily protein</fullName>
    </submittedName>
</protein>
<dbReference type="SUPFAM" id="SSF54001">
    <property type="entry name" value="Cysteine proteinases"/>
    <property type="match status" value="1"/>
</dbReference>
<sequence length="764" mass="85150">MKKTKLFISAVMLTLLFTGCNSNPSGPSYTDEILNNPDWEITNKSAIHFDTSNGVYTINAKENGCGFKTTITSAEPKTVNFKIKTHILDQYDGYMQFLIDDEIIGQYTGTYSIWQNEQIDIGSGTHTFEWKHYDTNPGTYSNFAANKQADPYIALKEIKLTDQSNAIKSINKDSNNAVISKMWVASGFYSEVVDKDPVYASWPQYGKALVDTHGKVLKLATYKLEDGNKCCGNSTMTIKEIEVSEDSTLSFDYKCDLLDWSDENNVYHKNYLKVYVDDNTTPAVEGSGFKQIWQKASINLPKGIHTVKFVSGTDDFYFGNNITNATYIDNITLVPNTIASVDIYPKGLQETYVNGDAIKFNAKALRSDGSVISDKIVSWSSTGGSIDSDGLFTPGSAEGTFTVTATIDGLSASNQTIKIHGSNYLSDPVTINNHTFTGEISEESGTLFSKTNNITLEAPSPKYTKFAANGFFVLKGSTTNNKSVRVFIRKQGPGALTSNNQYNPNYRYQADILIPPGDFEQRIWLRFGDGLYDVEFAEADATFNENYDQYEGALTGWNVPFSEGSVIRCEVTNKTGLNWSSDDCAYLMPSDNCQCDDLLISNAFNAVMAELPENASLGQKLQALYDWEAHTSHYDYVSFSNGQSTPKRKKQDAVHVLKYGMAICEGYADLYTAFARLAGVKATFQYSRNLNHNWTEVYYDGKWRMIDVTWDDTTNEGSVDKKPTSENYSYFLIDPNDASHIKTNSGGSDRITVYSRTAFTETQQ</sequence>
<feature type="domain" description="Transglutaminase-like" evidence="2">
    <location>
        <begin position="656"/>
        <end position="710"/>
    </location>
</feature>
<dbReference type="Pfam" id="PF01841">
    <property type="entry name" value="Transglut_core"/>
    <property type="match status" value="1"/>
</dbReference>
<dbReference type="EMBL" id="FOFU01000006">
    <property type="protein sequence ID" value="SEQ59665.1"/>
    <property type="molecule type" value="Genomic_DNA"/>
</dbReference>
<gene>
    <name evidence="3" type="ORF">SAMN04487977_106126</name>
</gene>
<reference evidence="3 4" key="1">
    <citation type="submission" date="2016-10" db="EMBL/GenBank/DDBJ databases">
        <authorList>
            <person name="de Groot N.N."/>
        </authorList>
    </citation>
    <scope>NUCLEOTIDE SEQUENCE [LARGE SCALE GENOMIC DNA]</scope>
    <source>
        <strain evidence="3 4">B25</strain>
    </source>
</reference>
<name>A0A1H9HBF4_9SPIR</name>
<dbReference type="SMART" id="SM00460">
    <property type="entry name" value="TGc"/>
    <property type="match status" value="1"/>
</dbReference>
<accession>A0A1H9HBF4</accession>
<dbReference type="GO" id="GO:0005737">
    <property type="term" value="C:cytoplasm"/>
    <property type="evidence" value="ECO:0007669"/>
    <property type="project" value="TreeGrafter"/>
</dbReference>
<dbReference type="AlphaFoldDB" id="A0A1H9HBF4"/>
<organism evidence="3 4">
    <name type="scientific">Treponema bryantii</name>
    <dbReference type="NCBI Taxonomy" id="163"/>
    <lineage>
        <taxon>Bacteria</taxon>
        <taxon>Pseudomonadati</taxon>
        <taxon>Spirochaetota</taxon>
        <taxon>Spirochaetia</taxon>
        <taxon>Spirochaetales</taxon>
        <taxon>Treponemataceae</taxon>
        <taxon>Treponema</taxon>
    </lineage>
</organism>
<evidence type="ECO:0000256" key="1">
    <source>
        <dbReference type="SAM" id="SignalP"/>
    </source>
</evidence>
<dbReference type="InterPro" id="IPR052557">
    <property type="entry name" value="CAP/Cytokinesis_protein"/>
</dbReference>
<keyword evidence="4" id="KW-1185">Reference proteome</keyword>
<dbReference type="RefSeq" id="WP_074644235.1">
    <property type="nucleotide sequence ID" value="NZ_FOFU01000006.1"/>
</dbReference>
<dbReference type="InterPro" id="IPR038765">
    <property type="entry name" value="Papain-like_cys_pep_sf"/>
</dbReference>
<dbReference type="OrthoDB" id="9788327at2"/>
<feature type="signal peptide" evidence="1">
    <location>
        <begin position="1"/>
        <end position="22"/>
    </location>
</feature>
<feature type="chain" id="PRO_5010293012" evidence="1">
    <location>
        <begin position="23"/>
        <end position="764"/>
    </location>
</feature>
<dbReference type="PROSITE" id="PS51257">
    <property type="entry name" value="PROKAR_LIPOPROTEIN"/>
    <property type="match status" value="1"/>
</dbReference>
<proteinExistence type="predicted"/>
<dbReference type="PANTHER" id="PTHR46333">
    <property type="entry name" value="CYTOKINESIS PROTEIN 3"/>
    <property type="match status" value="1"/>
</dbReference>
<dbReference type="PANTHER" id="PTHR46333:SF2">
    <property type="entry name" value="CYTOKINESIS PROTEIN 3"/>
    <property type="match status" value="1"/>
</dbReference>
<evidence type="ECO:0000313" key="4">
    <source>
        <dbReference type="Proteomes" id="UP000182360"/>
    </source>
</evidence>
<evidence type="ECO:0000259" key="2">
    <source>
        <dbReference type="SMART" id="SM00460"/>
    </source>
</evidence>
<dbReference type="Proteomes" id="UP000182360">
    <property type="component" value="Unassembled WGS sequence"/>
</dbReference>
<evidence type="ECO:0000313" key="3">
    <source>
        <dbReference type="EMBL" id="SEQ59665.1"/>
    </source>
</evidence>